<organism evidence="6 7">
    <name type="scientific">Candidatus Komeilibacteria bacterium CG_4_10_14_0_2_um_filter_37_10</name>
    <dbReference type="NCBI Taxonomy" id="1974470"/>
    <lineage>
        <taxon>Bacteria</taxon>
        <taxon>Candidatus Komeiliibacteriota</taxon>
    </lineage>
</organism>
<protein>
    <submittedName>
        <fullName evidence="6">Uncharacterized protein</fullName>
    </submittedName>
</protein>
<feature type="transmembrane region" description="Helical" evidence="5">
    <location>
        <begin position="323"/>
        <end position="346"/>
    </location>
</feature>
<dbReference type="InterPro" id="IPR052556">
    <property type="entry name" value="PolySynth_Transporter"/>
</dbReference>
<evidence type="ECO:0000256" key="4">
    <source>
        <dbReference type="ARBA" id="ARBA00023136"/>
    </source>
</evidence>
<dbReference type="PANTHER" id="PTHR43424">
    <property type="entry name" value="LOCUS PUTATIVE PROTEIN 1-RELATED"/>
    <property type="match status" value="1"/>
</dbReference>
<dbReference type="EMBL" id="PFPO01000073">
    <property type="protein sequence ID" value="PIZ98642.1"/>
    <property type="molecule type" value="Genomic_DNA"/>
</dbReference>
<accession>A0A2M7VDW2</accession>
<evidence type="ECO:0000313" key="6">
    <source>
        <dbReference type="EMBL" id="PIZ98642.1"/>
    </source>
</evidence>
<feature type="transmembrane region" description="Helical" evidence="5">
    <location>
        <begin position="147"/>
        <end position="164"/>
    </location>
</feature>
<feature type="transmembrane region" description="Helical" evidence="5">
    <location>
        <begin position="211"/>
        <end position="231"/>
    </location>
</feature>
<name>A0A2M7VDW2_9BACT</name>
<feature type="transmembrane region" description="Helical" evidence="5">
    <location>
        <begin position="383"/>
        <end position="403"/>
    </location>
</feature>
<feature type="transmembrane region" description="Helical" evidence="5">
    <location>
        <begin position="43"/>
        <end position="65"/>
    </location>
</feature>
<feature type="transmembrane region" description="Helical" evidence="5">
    <location>
        <begin position="170"/>
        <end position="190"/>
    </location>
</feature>
<feature type="transmembrane region" description="Helical" evidence="5">
    <location>
        <begin position="358"/>
        <end position="377"/>
    </location>
</feature>
<sequence length="478" mass="54718">MLANQTVFKNTSLLLLSLVIQKILSFIYFSYLATRLGVQQTGLYFYILAITAVTSVLLDFGLNNLLIREIASDRNNQNKYLTNAVLLKIIYLILVNSLFFIIYFFGFFGTINNLALGLAVLIMNVETITIFLYSLQRSIHITIYESMGNIIFQTSLLLLGYLALRQFPQVTVALSCLLVAAFVNFSFAAWQTKKSSFNFVVKFIDYIFLKDFFILSWPFALMAIANRIYGYQDVFLLRALAGEQAVGFYSLPYKITFVFQFIPLALIAALYPAFSYWWQQNHEQLMNLFERSVTILLLIVCPIVISIYYYSTDIMLLIYGWPYYPAANILQLLILSLPFIFINFPVGYLLNAANRQKVNLLNISLTLLLGIIGNLLLIPYYGFIGAAMVSLFCAMVLSILNIIQLRTIISWSRDWLQLILKILTIVIIHVMLLKILAFLPFVLSAIIGIIVYIILIFIFRLINRNDVLALIKVLKINQ</sequence>
<evidence type="ECO:0000313" key="7">
    <source>
        <dbReference type="Proteomes" id="UP000230405"/>
    </source>
</evidence>
<comment type="subcellular location">
    <subcellularLocation>
        <location evidence="1">Membrane</location>
        <topology evidence="1">Multi-pass membrane protein</topology>
    </subcellularLocation>
</comment>
<dbReference type="PANTHER" id="PTHR43424:SF1">
    <property type="entry name" value="LOCUS PUTATIVE PROTEIN 1-RELATED"/>
    <property type="match status" value="1"/>
</dbReference>
<evidence type="ECO:0000256" key="5">
    <source>
        <dbReference type="SAM" id="Phobius"/>
    </source>
</evidence>
<dbReference type="GO" id="GO:0016020">
    <property type="term" value="C:membrane"/>
    <property type="evidence" value="ECO:0007669"/>
    <property type="project" value="UniProtKB-SubCell"/>
</dbReference>
<keyword evidence="2 5" id="KW-0812">Transmembrane</keyword>
<dbReference type="Proteomes" id="UP000230405">
    <property type="component" value="Unassembled WGS sequence"/>
</dbReference>
<keyword evidence="4 5" id="KW-0472">Membrane</keyword>
<evidence type="ECO:0000256" key="1">
    <source>
        <dbReference type="ARBA" id="ARBA00004141"/>
    </source>
</evidence>
<reference evidence="7" key="1">
    <citation type="submission" date="2017-09" db="EMBL/GenBank/DDBJ databases">
        <title>Depth-based differentiation of microbial function through sediment-hosted aquifers and enrichment of novel symbionts in the deep terrestrial subsurface.</title>
        <authorList>
            <person name="Probst A.J."/>
            <person name="Ladd B."/>
            <person name="Jarett J.K."/>
            <person name="Geller-Mcgrath D.E."/>
            <person name="Sieber C.M.K."/>
            <person name="Emerson J.B."/>
            <person name="Anantharaman K."/>
            <person name="Thomas B.C."/>
            <person name="Malmstrom R."/>
            <person name="Stieglmeier M."/>
            <person name="Klingl A."/>
            <person name="Woyke T."/>
            <person name="Ryan C.M."/>
            <person name="Banfield J.F."/>
        </authorList>
    </citation>
    <scope>NUCLEOTIDE SEQUENCE [LARGE SCALE GENOMIC DNA]</scope>
</reference>
<dbReference type="AlphaFoldDB" id="A0A2M7VDW2"/>
<gene>
    <name evidence="6" type="ORF">COX77_03895</name>
</gene>
<feature type="transmembrane region" description="Helical" evidence="5">
    <location>
        <begin position="438"/>
        <end position="462"/>
    </location>
</feature>
<feature type="transmembrane region" description="Helical" evidence="5">
    <location>
        <begin position="292"/>
        <end position="311"/>
    </location>
</feature>
<keyword evidence="3 5" id="KW-1133">Transmembrane helix</keyword>
<dbReference type="InterPro" id="IPR002797">
    <property type="entry name" value="Polysacc_synth"/>
</dbReference>
<dbReference type="Pfam" id="PF01943">
    <property type="entry name" value="Polysacc_synt"/>
    <property type="match status" value="1"/>
</dbReference>
<feature type="transmembrane region" description="Helical" evidence="5">
    <location>
        <begin position="85"/>
        <end position="108"/>
    </location>
</feature>
<evidence type="ECO:0000256" key="2">
    <source>
        <dbReference type="ARBA" id="ARBA00022692"/>
    </source>
</evidence>
<feature type="transmembrane region" description="Helical" evidence="5">
    <location>
        <begin position="251"/>
        <end position="271"/>
    </location>
</feature>
<comment type="caution">
    <text evidence="6">The sequence shown here is derived from an EMBL/GenBank/DDBJ whole genome shotgun (WGS) entry which is preliminary data.</text>
</comment>
<proteinExistence type="predicted"/>
<feature type="transmembrane region" description="Helical" evidence="5">
    <location>
        <begin position="114"/>
        <end position="135"/>
    </location>
</feature>
<evidence type="ECO:0000256" key="3">
    <source>
        <dbReference type="ARBA" id="ARBA00022989"/>
    </source>
</evidence>
<feature type="transmembrane region" description="Helical" evidence="5">
    <location>
        <begin position="415"/>
        <end position="432"/>
    </location>
</feature>
<feature type="transmembrane region" description="Helical" evidence="5">
    <location>
        <begin position="12"/>
        <end position="31"/>
    </location>
</feature>
<dbReference type="CDD" id="cd13128">
    <property type="entry name" value="MATE_Wzx_like"/>
    <property type="match status" value="1"/>
</dbReference>